<feature type="region of interest" description="Disordered" evidence="4">
    <location>
        <begin position="273"/>
        <end position="292"/>
    </location>
</feature>
<evidence type="ECO:0000256" key="3">
    <source>
        <dbReference type="RuleBase" id="RU000363"/>
    </source>
</evidence>
<dbReference type="SUPFAM" id="SSF51735">
    <property type="entry name" value="NAD(P)-binding Rossmann-fold domains"/>
    <property type="match status" value="1"/>
</dbReference>
<dbReference type="PRINTS" id="PR00080">
    <property type="entry name" value="SDRFAMILY"/>
</dbReference>
<dbReference type="GO" id="GO:0016491">
    <property type="term" value="F:oxidoreductase activity"/>
    <property type="evidence" value="ECO:0007669"/>
    <property type="project" value="UniProtKB-KW"/>
</dbReference>
<comment type="similarity">
    <text evidence="1 3">Belongs to the short-chain dehydrogenases/reductases (SDR) family.</text>
</comment>
<dbReference type="PANTHER" id="PTHR44196:SF1">
    <property type="entry name" value="DEHYDROGENASE_REDUCTASE SDR FAMILY MEMBER 7B"/>
    <property type="match status" value="1"/>
</dbReference>
<dbReference type="PRINTS" id="PR00081">
    <property type="entry name" value="GDHRDH"/>
</dbReference>
<dbReference type="InterPro" id="IPR036291">
    <property type="entry name" value="NAD(P)-bd_dom_sf"/>
</dbReference>
<dbReference type="InterPro" id="IPR002347">
    <property type="entry name" value="SDR_fam"/>
</dbReference>
<feature type="compositionally biased region" description="Polar residues" evidence="4">
    <location>
        <begin position="280"/>
        <end position="292"/>
    </location>
</feature>
<dbReference type="Gene3D" id="3.40.50.720">
    <property type="entry name" value="NAD(P)-binding Rossmann-like Domain"/>
    <property type="match status" value="1"/>
</dbReference>
<name>H5SDF3_9BACT</name>
<sequence length="292" mass="32388">MGRKRQLAGMRMLITGASQGIGRALARAACQRGAWVLATARSGDLLQQLRQEAQGFPGRLETQVADVTLSQDRHCMLDAAVEQFGGLDILINNAGIGATGHFSDASEERLRRIFEVNFFGPAELIRSAIPWLRQGRTPLIVNISSVVGLRAVPARSEYSASKFALQGLSEALRAELVRHGIDVLVVSPGLTATNFPNNMIENKARWPMDHKRSMLPEQVAEATLQAIEKGRNNLVLTWEGKMLVWLNRLVPWFVDWLMARKVYQLYCDEIESRHHPQPPVSQSEPATTAKSS</sequence>
<organism evidence="5">
    <name type="scientific">uncultured Planctomycetota bacterium</name>
    <dbReference type="NCBI Taxonomy" id="120965"/>
    <lineage>
        <taxon>Bacteria</taxon>
        <taxon>Pseudomonadati</taxon>
        <taxon>Planctomycetota</taxon>
        <taxon>environmental samples</taxon>
    </lineage>
</organism>
<protein>
    <submittedName>
        <fullName evidence="5">Oxidoreductase, short-chain dehydrogenase/reductase family protein</fullName>
    </submittedName>
</protein>
<evidence type="ECO:0000256" key="4">
    <source>
        <dbReference type="SAM" id="MobiDB-lite"/>
    </source>
</evidence>
<evidence type="ECO:0000256" key="2">
    <source>
        <dbReference type="ARBA" id="ARBA00023002"/>
    </source>
</evidence>
<dbReference type="Pfam" id="PF00106">
    <property type="entry name" value="adh_short"/>
    <property type="match status" value="1"/>
</dbReference>
<keyword evidence="2" id="KW-0560">Oxidoreductase</keyword>
<evidence type="ECO:0000256" key="1">
    <source>
        <dbReference type="ARBA" id="ARBA00006484"/>
    </source>
</evidence>
<reference evidence="5" key="1">
    <citation type="journal article" date="2005" name="Environ. Microbiol.">
        <title>Genetic and functional properties of uncultivated thermophilic crenarchaeotes from a subsurface gold mine as revealed by analysis of genome fragments.</title>
        <authorList>
            <person name="Nunoura T."/>
            <person name="Hirayama H."/>
            <person name="Takami H."/>
            <person name="Oida H."/>
            <person name="Nishi S."/>
            <person name="Shimamura S."/>
            <person name="Suzuki Y."/>
            <person name="Inagaki F."/>
            <person name="Takai K."/>
            <person name="Nealson K.H."/>
            <person name="Horikoshi K."/>
        </authorList>
    </citation>
    <scope>NUCLEOTIDE SEQUENCE</scope>
</reference>
<evidence type="ECO:0000313" key="5">
    <source>
        <dbReference type="EMBL" id="BAL54189.1"/>
    </source>
</evidence>
<dbReference type="EMBL" id="AP011680">
    <property type="protein sequence ID" value="BAL54189.1"/>
    <property type="molecule type" value="Genomic_DNA"/>
</dbReference>
<proteinExistence type="inferred from homology"/>
<dbReference type="PROSITE" id="PS00061">
    <property type="entry name" value="ADH_SHORT"/>
    <property type="match status" value="1"/>
</dbReference>
<reference evidence="5" key="2">
    <citation type="journal article" date="2012" name="PLoS ONE">
        <title>A Deeply Branching Thermophilic Bacterium with an Ancient Acetyl-CoA Pathway Dominates a Subsurface Ecosystem.</title>
        <authorList>
            <person name="Takami H."/>
            <person name="Noguchi H."/>
            <person name="Takaki Y."/>
            <person name="Uchiyama I."/>
            <person name="Toyoda A."/>
            <person name="Nishi S."/>
            <person name="Chee G.-J."/>
            <person name="Arai W."/>
            <person name="Nunoura T."/>
            <person name="Itoh T."/>
            <person name="Hattori M."/>
            <person name="Takai K."/>
        </authorList>
    </citation>
    <scope>NUCLEOTIDE SEQUENCE</scope>
</reference>
<accession>H5SDF3</accession>
<gene>
    <name evidence="5" type="ORF">HGMM_F13D05C11</name>
</gene>
<dbReference type="NCBIfam" id="NF004825">
    <property type="entry name" value="PRK06181.1"/>
    <property type="match status" value="1"/>
</dbReference>
<dbReference type="InterPro" id="IPR020904">
    <property type="entry name" value="Sc_DH/Rdtase_CS"/>
</dbReference>
<dbReference type="AlphaFoldDB" id="H5SDF3"/>
<dbReference type="GO" id="GO:0016020">
    <property type="term" value="C:membrane"/>
    <property type="evidence" value="ECO:0007669"/>
    <property type="project" value="TreeGrafter"/>
</dbReference>
<dbReference type="PANTHER" id="PTHR44196">
    <property type="entry name" value="DEHYDROGENASE/REDUCTASE SDR FAMILY MEMBER 7B"/>
    <property type="match status" value="1"/>
</dbReference>